<feature type="compositionally biased region" description="Basic and acidic residues" evidence="1">
    <location>
        <begin position="2479"/>
        <end position="2488"/>
    </location>
</feature>
<gene>
    <name evidence="3" type="ORF">PHYEVI_LOCUS11078</name>
</gene>
<organism evidence="3 4">
    <name type="scientific">Phyllotreta striolata</name>
    <name type="common">Striped flea beetle</name>
    <name type="synonym">Crioceris striolata</name>
    <dbReference type="NCBI Taxonomy" id="444603"/>
    <lineage>
        <taxon>Eukaryota</taxon>
        <taxon>Metazoa</taxon>
        <taxon>Ecdysozoa</taxon>
        <taxon>Arthropoda</taxon>
        <taxon>Hexapoda</taxon>
        <taxon>Insecta</taxon>
        <taxon>Pterygota</taxon>
        <taxon>Neoptera</taxon>
        <taxon>Endopterygota</taxon>
        <taxon>Coleoptera</taxon>
        <taxon>Polyphaga</taxon>
        <taxon>Cucujiformia</taxon>
        <taxon>Chrysomeloidea</taxon>
        <taxon>Chrysomelidae</taxon>
        <taxon>Galerucinae</taxon>
        <taxon>Alticini</taxon>
        <taxon>Phyllotreta</taxon>
    </lineage>
</organism>
<dbReference type="EMBL" id="OU900102">
    <property type="protein sequence ID" value="CAG9864828.1"/>
    <property type="molecule type" value="Genomic_DNA"/>
</dbReference>
<feature type="signal peptide" evidence="2">
    <location>
        <begin position="1"/>
        <end position="17"/>
    </location>
</feature>
<protein>
    <submittedName>
        <fullName evidence="3">Uncharacterized protein</fullName>
    </submittedName>
</protein>
<evidence type="ECO:0000313" key="4">
    <source>
        <dbReference type="Proteomes" id="UP001153712"/>
    </source>
</evidence>
<keyword evidence="4" id="KW-1185">Reference proteome</keyword>
<dbReference type="Proteomes" id="UP001153712">
    <property type="component" value="Chromosome 9"/>
</dbReference>
<proteinExistence type="predicted"/>
<reference evidence="3" key="1">
    <citation type="submission" date="2022-01" db="EMBL/GenBank/DDBJ databases">
        <authorList>
            <person name="King R."/>
        </authorList>
    </citation>
    <scope>NUCLEOTIDE SEQUENCE</scope>
</reference>
<evidence type="ECO:0000256" key="2">
    <source>
        <dbReference type="SAM" id="SignalP"/>
    </source>
</evidence>
<name>A0A9N9TWI5_PHYSR</name>
<evidence type="ECO:0000313" key="3">
    <source>
        <dbReference type="EMBL" id="CAG9864828.1"/>
    </source>
</evidence>
<evidence type="ECO:0000256" key="1">
    <source>
        <dbReference type="SAM" id="MobiDB-lite"/>
    </source>
</evidence>
<feature type="region of interest" description="Disordered" evidence="1">
    <location>
        <begin position="2453"/>
        <end position="2496"/>
    </location>
</feature>
<feature type="chain" id="PRO_5040268549" evidence="2">
    <location>
        <begin position="18"/>
        <end position="2539"/>
    </location>
</feature>
<accession>A0A9N9TWI5</accession>
<keyword evidence="2" id="KW-0732">Signal</keyword>
<sequence>MKIPVFVVLLGVLSTNGLPLDTNVNVQQNSGDGATQIEVTGDNIASILEEMIKRLSVKLNMQITSNNPSSLNVEIVIDANVVVKILQEFQKESCGSGKEDTDVCKQAKIAEGLVQEKINRNGATDKQKDAELKKVLDTLQVTIQKQIEINNSGQGNSNNNNQNDEESLSTLLITIMDGIEQQKKDGNKQNPAVAAKILSSVDKAIPAITEVINKKCKTNDNNSDKKNKQNCDSLRRVLVLLENKKNRKGQYNEKEDNELSGNIRVVITIVKGGNGDGNSNNDKESLEKLLVTIAEGIEQQKKDGNKQNPAVAAKILGSVDKAIPAITEVINKKCKTNDNNSDKKNKQNCDSLRRVLVLLENKKNRKGQYNEKEDNELSGNIRIVITIIKGGNGDGNSNNDKDSLEKLLVTIAEGIEQQKKDGNKQNPDVAAKILGSVDKAIPAITEVINKKCKTNDNNSDKKNKQNCDSLRRVLVLLENKKNRKGQYNEKEDNELSGNIRIVITIIKGGNGDGNSNNDKDSLEKLLVTIAEGIEQQKKDGNKQNPDVAAKILGSVDKAIPAITEVINKKCKTNDNNSDKKNKQNCDSLRRVLVLLENKKNRKGQYNEKEDNELSGNIRIVITIIKGGNGDGNSNNDKDSLEKLLVTIAEGIEQQKKDGNKQNPDVAAKILGSVDKAIPAITEVINKKCKTNDNNSDKKNKQNCDSLRRVLVLLENKKNRKGQYNEKEDNELSGNIRIVITIIKGGNGDGNSNNDKDSLEKLLVTIAEGIEQQKKDGNKQNPDVAAKILGSVDKAIPAITEVINKKCKTNDNNSDKKNKQNCDSLRRVLVLLENKKNRKGQYNEKEDNELSGNIRIVITIIKGGNGDGNSNNDKDSLEKLLVTIAEGIEQQKKDGNKQNPDVAAKILGSVDKAIPAITEVINKKCKTNDNNSDKKNKQNCDSLRRVLVLLENKKNRKGQYNEKEDNELSGNIRIVITIIKGGNGDGNSNNDKDSLEKLLVTIAEGIEQQKKDGNKQNPDVAAKILGSVDKAIPAITEVINKKCKTNDNNSDKKNKQNCDSLRRVLVLLENKKNRKGQYNEKEDNELSGNIRIVITIIKGGNGDGNSNNDKDSLEKLLVTIAEGIEQQKKDGNKQNPAVAAKILGSVDKAIPAITEVINKKCKTNDNNSDKKNKQNCDSLRRVLVLLENKKNRKGQYNEKEDNELSGNIRIVITIIKGGNGDGNSNNDKDSLEKLLVTIAEGIEQQKKDGNKQNPDVAAKILGSVDKAIPAITEVINKKCKTNDNNSDKKNKQNCDSLRRVLVLLENKKNRKGQYNEKEDNELSGNIRIVITIIKGGNGDGNSNNDKDSLEKLLVTIAEGIEQQKKDGNKQNPAVAAKILGSVDKAIPAITEVINKKCKTNDNNSDKKNKQNCDSLRRVLVLLENKKNRKGQYNEKEDNELSGNIRIVITIIKGGNGDGNSNNDKDSLEKLLVTIAEGIEQQKKDGNKQNPDVAAKILGSVDKAIPAITEVINKKCKTNDNNSDKKNKQNCDSLRRVLVLLENKKNRKGQYNEKEDNELSGNIRIVITIIKGGNGDGNSNNDKDSLEKLLVTIAEGIEQQKKDGNKQNPAVAAKILGSVDKAIPAITEVINKKCKTNDNNSDKKNKQNCDSLRRVLVLLENKKNRKGQYNEKEDNELSGNIRIVITIIKGGNGDGNSNNDKDSLEKLLVTIAEGIEQQKKDGNKQNPDVAAKILGSVDKAIPAITEVINKKCKTNDNNSDKKNKQNCDSLRRVLVLLENKKNRKGQYNEKEDNELSGNIRIVITIIKGGNGDGNSNNDKDSLEKLLVTIAEGIEQQKKDGNKQNPDVAAKILGSVDKAIPAITEIINKKCKTNDNNSDKKNKQNCDSLRRVLVLLENKKNRKGQYNEKEDNELSGNIRIVITIIKGGNGDGNSNNDKDSLEKLLVTIAEGIEQQKKDGNKQNPDVAAKILGSVDKAIPAITEVINKKCKTNDNNSDKKNKQNCDSLRRVLVLLENKKNRKGQYNEKEDNELSGNIRIVITIIKGGNGDGNSNNDKDSLEKLLVTIAEGIEQQKKDGNKQNPAVAAKILGSVDKAIPAITEVINKKCKTNDNNSDKKNKQNCDSLRRVLVLLENKKNRKGQYNEKEDNELSGNIRIVITIVKGGNGDGNSNNDKESLEKLLVTIAEGIEQQKKDGDKQNPAVAAKILGSVDKAIPAITEVINKKCKTNDNNSDKKNKQNCDSLRRVLVLLENKKNRKGQYNEKEDNELPGNIRIVITIIKGGNGDKDNNNAGQNNLHEIPVALTTIKDLIRKQQRGDRSEETSLKLLIETKHAITIIEKYIKSNCVEGVASSNPKNNRKSCTQLKRLLISLRENQNRGGRYNESEDRRLINNIDRVNTTIRNNNTENLSQILRKISGDLKTRLFHPDALAASELNEDIRVALHKIKREKLRRCEINDDDDDDDSSGDSSDEDCTDSSEDSGENERKHDGRRREKKRCKQSKYCRELKKVDGGLEKKLREHGKIRKCDDVKLIDNIDGLLRID</sequence>
<feature type="compositionally biased region" description="Acidic residues" evidence="1">
    <location>
        <begin position="2453"/>
        <end position="2478"/>
    </location>
</feature>